<dbReference type="Pfam" id="PF10947">
    <property type="entry name" value="DUF2628"/>
    <property type="match status" value="1"/>
</dbReference>
<gene>
    <name evidence="2" type="ORF">COO92_08495</name>
</gene>
<feature type="transmembrane region" description="Helical" evidence="1">
    <location>
        <begin position="70"/>
        <end position="89"/>
    </location>
</feature>
<accession>A0A2N3L7T7</accession>
<organism evidence="2 3">
    <name type="scientific">Thalassospira lohafexi</name>
    <dbReference type="NCBI Taxonomy" id="744227"/>
    <lineage>
        <taxon>Bacteria</taxon>
        <taxon>Pseudomonadati</taxon>
        <taxon>Pseudomonadota</taxon>
        <taxon>Alphaproteobacteria</taxon>
        <taxon>Rhodospirillales</taxon>
        <taxon>Thalassospiraceae</taxon>
        <taxon>Thalassospira</taxon>
    </lineage>
</organism>
<keyword evidence="1" id="KW-0812">Transmembrane</keyword>
<evidence type="ECO:0008006" key="4">
    <source>
        <dbReference type="Google" id="ProtNLM"/>
    </source>
</evidence>
<evidence type="ECO:0000313" key="3">
    <source>
        <dbReference type="Proteomes" id="UP000233332"/>
    </source>
</evidence>
<dbReference type="Proteomes" id="UP000233332">
    <property type="component" value="Unassembled WGS sequence"/>
</dbReference>
<protein>
    <recommendedName>
        <fullName evidence="4">DUF2628 domain-containing protein</fullName>
    </recommendedName>
</protein>
<proteinExistence type="predicted"/>
<sequence length="155" mass="16927">MQVYTVHIHPGDADPMENAILIREGFNFWAFLLSGLWALYHRLWLGFFAIVAVSLASGLLVRLFNGGPEMDFALALLTGIGFGLIGNDLRRRKLAAKGWKMVDIVAGKTYSDAEYRCFANLGSQRIRTAHLGTAQLASPPQTVVSTPSTGSPSYP</sequence>
<keyword evidence="1" id="KW-1133">Transmembrane helix</keyword>
<dbReference type="InterPro" id="IPR024399">
    <property type="entry name" value="DUF2628"/>
</dbReference>
<reference evidence="2 3" key="1">
    <citation type="submission" date="2017-09" db="EMBL/GenBank/DDBJ databases">
        <title>Biodiversity and function of Thalassospira species in the particle-attached aromatic-hydrocarbon-degrading consortia from the surface seawater of the China South Sea.</title>
        <authorList>
            <person name="Dong C."/>
            <person name="Lai Q."/>
            <person name="Shao Z."/>
        </authorList>
    </citation>
    <scope>NUCLEOTIDE SEQUENCE [LARGE SCALE GENOMIC DNA]</scope>
    <source>
        <strain evidence="2 3">139Z-12</strain>
    </source>
</reference>
<comment type="caution">
    <text evidence="2">The sequence shown here is derived from an EMBL/GenBank/DDBJ whole genome shotgun (WGS) entry which is preliminary data.</text>
</comment>
<keyword evidence="3" id="KW-1185">Reference proteome</keyword>
<evidence type="ECO:0000313" key="2">
    <source>
        <dbReference type="EMBL" id="PKR58874.1"/>
    </source>
</evidence>
<dbReference type="EMBL" id="NXGX01000003">
    <property type="protein sequence ID" value="PKR58874.1"/>
    <property type="molecule type" value="Genomic_DNA"/>
</dbReference>
<keyword evidence="1" id="KW-0472">Membrane</keyword>
<dbReference type="RefSeq" id="WP_101301354.1">
    <property type="nucleotide sequence ID" value="NZ_NXGX01000003.1"/>
</dbReference>
<feature type="transmembrane region" description="Helical" evidence="1">
    <location>
        <begin position="20"/>
        <end position="40"/>
    </location>
</feature>
<feature type="transmembrane region" description="Helical" evidence="1">
    <location>
        <begin position="47"/>
        <end position="64"/>
    </location>
</feature>
<dbReference type="AlphaFoldDB" id="A0A2N3L7T7"/>
<name>A0A2N3L7T7_9PROT</name>
<evidence type="ECO:0000256" key="1">
    <source>
        <dbReference type="SAM" id="Phobius"/>
    </source>
</evidence>